<evidence type="ECO:0000259" key="12">
    <source>
        <dbReference type="PROSITE" id="PS50259"/>
    </source>
</evidence>
<feature type="transmembrane region" description="Helical" evidence="10">
    <location>
        <begin position="374"/>
        <end position="393"/>
    </location>
</feature>
<dbReference type="InterPro" id="IPR017978">
    <property type="entry name" value="GPCR_3_C"/>
</dbReference>
<evidence type="ECO:0000256" key="3">
    <source>
        <dbReference type="ARBA" id="ARBA00022989"/>
    </source>
</evidence>
<dbReference type="PANTHER" id="PTHR10519">
    <property type="entry name" value="GABA-B RECEPTOR"/>
    <property type="match status" value="1"/>
</dbReference>
<keyword evidence="8" id="KW-0807">Transducer</keyword>
<keyword evidence="14" id="KW-1185">Reference proteome</keyword>
<dbReference type="AlphaFoldDB" id="A0A1Y1V5P0"/>
<keyword evidence="7" id="KW-0325">Glycoprotein</keyword>
<feature type="transmembrane region" description="Helical" evidence="10">
    <location>
        <begin position="159"/>
        <end position="181"/>
    </location>
</feature>
<evidence type="ECO:0000313" key="13">
    <source>
        <dbReference type="EMBL" id="ORX47341.1"/>
    </source>
</evidence>
<accession>A0A1Y1V5P0</accession>
<feature type="domain" description="G-protein coupled receptors family 3 profile" evidence="12">
    <location>
        <begin position="157"/>
        <end position="253"/>
    </location>
</feature>
<dbReference type="GO" id="GO:0038039">
    <property type="term" value="C:G protein-coupled receptor heterodimeric complex"/>
    <property type="evidence" value="ECO:0007669"/>
    <property type="project" value="TreeGrafter"/>
</dbReference>
<feature type="transmembrane region" description="Helical" evidence="10">
    <location>
        <begin position="267"/>
        <end position="290"/>
    </location>
</feature>
<feature type="transmembrane region" description="Helical" evidence="10">
    <location>
        <begin position="343"/>
        <end position="362"/>
    </location>
</feature>
<name>A0A1Y1V5P0_9FUNG</name>
<dbReference type="OrthoDB" id="10045365at2759"/>
<keyword evidence="2 10" id="KW-0812">Transmembrane</keyword>
<dbReference type="CDD" id="cd00053">
    <property type="entry name" value="EGF"/>
    <property type="match status" value="1"/>
</dbReference>
<keyword evidence="9" id="KW-0245">EGF-like domain</keyword>
<keyword evidence="4" id="KW-0297">G-protein coupled receptor</keyword>
<comment type="caution">
    <text evidence="9">Lacks conserved residue(s) required for the propagation of feature annotation.</text>
</comment>
<feature type="domain" description="EGF-like" evidence="11">
    <location>
        <begin position="113"/>
        <end position="146"/>
    </location>
</feature>
<sequence>MISSQELPNYLKCKLYDDYGNDFIFFKIEVDDIYNTKLIGQYLSYCWNNECAIPPLKVVGNPGNYKLSLKISSFGPFDKFENNVLKIDLEIQNCNEEIYKYQNIDDSALKSCYLPECNPPCMNGGKCINNNICDCSNTFTVGKYCNEYNILERIKKVDLILKIIAIILFILTIVLMSGIIMFKDNLIIKSASINFQIIILIGILFNIAYLWTLTKNKSSIALCTRIYIYKNLGFSLVFGSILAKTYRIYKIISYKKSFSVVKEETMFAMVFIMMLFHTLILGICYITRNIRSVVLYNNYREYNDCYFSDLKNLSTIFNIIILFIGYALSYATRGADKNFKERLSMPVYTYILFTILSEIINIGNEEISIIVQDFFNAFGIIINTLVIMYYLYIHKFISIFVHNQIIMEQQNPSKWKNTNNVFFFERQTLNREIYLSSNYVMK</sequence>
<evidence type="ECO:0008006" key="15">
    <source>
        <dbReference type="Google" id="ProtNLM"/>
    </source>
</evidence>
<keyword evidence="5 10" id="KW-0472">Membrane</keyword>
<evidence type="ECO:0000259" key="11">
    <source>
        <dbReference type="PROSITE" id="PS50026"/>
    </source>
</evidence>
<dbReference type="InterPro" id="IPR000337">
    <property type="entry name" value="GPCR_3"/>
</dbReference>
<comment type="caution">
    <text evidence="13">The sequence shown here is derived from an EMBL/GenBank/DDBJ whole genome shotgun (WGS) entry which is preliminary data.</text>
</comment>
<dbReference type="Proteomes" id="UP000193719">
    <property type="component" value="Unassembled WGS sequence"/>
</dbReference>
<evidence type="ECO:0000256" key="2">
    <source>
        <dbReference type="ARBA" id="ARBA00022692"/>
    </source>
</evidence>
<dbReference type="EMBL" id="MCFH01000031">
    <property type="protein sequence ID" value="ORX47341.1"/>
    <property type="molecule type" value="Genomic_DNA"/>
</dbReference>
<protein>
    <recommendedName>
        <fullName evidence="15">G-protein coupled receptors family 3 profile domain-containing protein</fullName>
    </recommendedName>
</protein>
<dbReference type="InterPro" id="IPR000742">
    <property type="entry name" value="EGF"/>
</dbReference>
<dbReference type="PROSITE" id="PS50259">
    <property type="entry name" value="G_PROTEIN_RECEP_F3_4"/>
    <property type="match status" value="1"/>
</dbReference>
<dbReference type="PROSITE" id="PS50026">
    <property type="entry name" value="EGF_3"/>
    <property type="match status" value="1"/>
</dbReference>
<dbReference type="PANTHER" id="PTHR10519:SF20">
    <property type="entry name" value="G-PROTEIN COUPLED RECEPTOR 156-RELATED"/>
    <property type="match status" value="1"/>
</dbReference>
<evidence type="ECO:0000256" key="10">
    <source>
        <dbReference type="SAM" id="Phobius"/>
    </source>
</evidence>
<evidence type="ECO:0000256" key="4">
    <source>
        <dbReference type="ARBA" id="ARBA00023040"/>
    </source>
</evidence>
<evidence type="ECO:0000256" key="5">
    <source>
        <dbReference type="ARBA" id="ARBA00023136"/>
    </source>
</evidence>
<dbReference type="GO" id="GO:0004965">
    <property type="term" value="F:G protein-coupled GABA receptor activity"/>
    <property type="evidence" value="ECO:0007669"/>
    <property type="project" value="InterPro"/>
</dbReference>
<organism evidence="13 14">
    <name type="scientific">Piromyces finnis</name>
    <dbReference type="NCBI Taxonomy" id="1754191"/>
    <lineage>
        <taxon>Eukaryota</taxon>
        <taxon>Fungi</taxon>
        <taxon>Fungi incertae sedis</taxon>
        <taxon>Chytridiomycota</taxon>
        <taxon>Chytridiomycota incertae sedis</taxon>
        <taxon>Neocallimastigomycetes</taxon>
        <taxon>Neocallimastigales</taxon>
        <taxon>Neocallimastigaceae</taxon>
        <taxon>Piromyces</taxon>
    </lineage>
</organism>
<evidence type="ECO:0000256" key="1">
    <source>
        <dbReference type="ARBA" id="ARBA00004141"/>
    </source>
</evidence>
<dbReference type="STRING" id="1754191.A0A1Y1V5P0"/>
<dbReference type="InterPro" id="IPR002455">
    <property type="entry name" value="GPCR3_GABA-B"/>
</dbReference>
<comment type="subcellular location">
    <subcellularLocation>
        <location evidence="1">Membrane</location>
        <topology evidence="1">Multi-pass membrane protein</topology>
    </subcellularLocation>
</comment>
<keyword evidence="3 10" id="KW-1133">Transmembrane helix</keyword>
<gene>
    <name evidence="13" type="ORF">BCR36DRAFT_96532</name>
</gene>
<evidence type="ECO:0000256" key="7">
    <source>
        <dbReference type="ARBA" id="ARBA00023180"/>
    </source>
</evidence>
<feature type="disulfide bond" evidence="9">
    <location>
        <begin position="117"/>
        <end position="127"/>
    </location>
</feature>
<proteinExistence type="predicted"/>
<evidence type="ECO:0000313" key="14">
    <source>
        <dbReference type="Proteomes" id="UP000193719"/>
    </source>
</evidence>
<evidence type="ECO:0000256" key="6">
    <source>
        <dbReference type="ARBA" id="ARBA00023170"/>
    </source>
</evidence>
<evidence type="ECO:0000256" key="9">
    <source>
        <dbReference type="PROSITE-ProRule" id="PRU00076"/>
    </source>
</evidence>
<dbReference type="Pfam" id="PF00003">
    <property type="entry name" value="7tm_3"/>
    <property type="match status" value="1"/>
</dbReference>
<dbReference type="Gene3D" id="2.10.25.10">
    <property type="entry name" value="Laminin"/>
    <property type="match status" value="1"/>
</dbReference>
<evidence type="ECO:0000256" key="8">
    <source>
        <dbReference type="ARBA" id="ARBA00023224"/>
    </source>
</evidence>
<dbReference type="GO" id="GO:0007214">
    <property type="term" value="P:gamma-aminobutyric acid signaling pathway"/>
    <property type="evidence" value="ECO:0007669"/>
    <property type="project" value="TreeGrafter"/>
</dbReference>
<reference evidence="13 14" key="2">
    <citation type="submission" date="2016-08" db="EMBL/GenBank/DDBJ databases">
        <title>Pervasive Adenine N6-methylation of Active Genes in Fungi.</title>
        <authorList>
            <consortium name="DOE Joint Genome Institute"/>
            <person name="Mondo S.J."/>
            <person name="Dannebaum R.O."/>
            <person name="Kuo R.C."/>
            <person name="Labutti K."/>
            <person name="Haridas S."/>
            <person name="Kuo A."/>
            <person name="Salamov A."/>
            <person name="Ahrendt S.R."/>
            <person name="Lipzen A."/>
            <person name="Sullivan W."/>
            <person name="Andreopoulos W.B."/>
            <person name="Clum A."/>
            <person name="Lindquist E."/>
            <person name="Daum C."/>
            <person name="Ramamoorthy G.K."/>
            <person name="Gryganskyi A."/>
            <person name="Culley D."/>
            <person name="Magnuson J.K."/>
            <person name="James T.Y."/>
            <person name="O'Malley M.A."/>
            <person name="Stajich J.E."/>
            <person name="Spatafora J.W."/>
            <person name="Visel A."/>
            <person name="Grigoriev I.V."/>
        </authorList>
    </citation>
    <scope>NUCLEOTIDE SEQUENCE [LARGE SCALE GENOMIC DNA]</scope>
    <source>
        <strain evidence="14">finn</strain>
    </source>
</reference>
<feature type="transmembrane region" description="Helical" evidence="10">
    <location>
        <begin position="310"/>
        <end position="331"/>
    </location>
</feature>
<keyword evidence="9" id="KW-1015">Disulfide bond</keyword>
<feature type="transmembrane region" description="Helical" evidence="10">
    <location>
        <begin position="226"/>
        <end position="246"/>
    </location>
</feature>
<reference evidence="13 14" key="1">
    <citation type="submission" date="2016-08" db="EMBL/GenBank/DDBJ databases">
        <title>Genomes of anaerobic fungi encode conserved fungal cellulosomes for biomass hydrolysis.</title>
        <authorList>
            <consortium name="DOE Joint Genome Institute"/>
            <person name="Haitjema C.H."/>
            <person name="Gilmore S.P."/>
            <person name="Henske J.K."/>
            <person name="Solomon K.V."/>
            <person name="De Groot R."/>
            <person name="Kuo A."/>
            <person name="Mondo S.J."/>
            <person name="Salamov A.A."/>
            <person name="Labutti K."/>
            <person name="Zhao Z."/>
            <person name="Chiniquy J."/>
            <person name="Barry K."/>
            <person name="Brewer H.M."/>
            <person name="Purvine S.O."/>
            <person name="Wright A.T."/>
            <person name="Boxma B."/>
            <person name="Van Alen T."/>
            <person name="Hackstein J.H."/>
            <person name="Baker S.E."/>
            <person name="Grigoriev I.V."/>
            <person name="O'Malley M.A."/>
        </authorList>
    </citation>
    <scope>NUCLEOTIDE SEQUENCE [LARGE SCALE GENOMIC DNA]</scope>
    <source>
        <strain evidence="14">finn</strain>
    </source>
</reference>
<keyword evidence="6" id="KW-0675">Receptor</keyword>
<dbReference type="PRINTS" id="PR00248">
    <property type="entry name" value="GPCRMGR"/>
</dbReference>
<feature type="transmembrane region" description="Helical" evidence="10">
    <location>
        <begin position="193"/>
        <end position="214"/>
    </location>
</feature>